<dbReference type="Proteomes" id="UP001455088">
    <property type="component" value="Unassembled WGS sequence"/>
</dbReference>
<evidence type="ECO:0000256" key="3">
    <source>
        <dbReference type="ARBA" id="ARBA00022679"/>
    </source>
</evidence>
<dbReference type="PANTHER" id="PTHR44942">
    <property type="entry name" value="METHYLTRANSF_11 DOMAIN-CONTAINING PROTEIN"/>
    <property type="match status" value="1"/>
</dbReference>
<evidence type="ECO:0000256" key="1">
    <source>
        <dbReference type="ARBA" id="ARBA00008361"/>
    </source>
</evidence>
<evidence type="ECO:0000313" key="7">
    <source>
        <dbReference type="Proteomes" id="UP001455088"/>
    </source>
</evidence>
<accession>A0ABU9JL65</accession>
<feature type="domain" description="Methyltransferase type 11" evidence="5">
    <location>
        <begin position="48"/>
        <end position="140"/>
    </location>
</feature>
<name>A0ABU9JL65_9GAMM</name>
<comment type="similarity">
    <text evidence="1">Belongs to the methyltransferase superfamily.</text>
</comment>
<reference evidence="6 7" key="1">
    <citation type="submission" date="2024-04" db="EMBL/GenBank/DDBJ databases">
        <title>Bacterial endophytes with biocontrol capabilities against important plant pathogens.</title>
        <authorList>
            <person name="Alayande K.A."/>
        </authorList>
    </citation>
    <scope>NUCLEOTIDE SEQUENCE [LARGE SCALE GENOMIC DNA]</scope>
    <source>
        <strain evidence="6 7">KV22</strain>
    </source>
</reference>
<evidence type="ECO:0000313" key="6">
    <source>
        <dbReference type="EMBL" id="MEL3953588.1"/>
    </source>
</evidence>
<keyword evidence="3" id="KW-0808">Transferase</keyword>
<evidence type="ECO:0000256" key="2">
    <source>
        <dbReference type="ARBA" id="ARBA00022603"/>
    </source>
</evidence>
<dbReference type="EMBL" id="JBBYHY010000004">
    <property type="protein sequence ID" value="MEL3953588.1"/>
    <property type="molecule type" value="Genomic_DNA"/>
</dbReference>
<dbReference type="SUPFAM" id="SSF53335">
    <property type="entry name" value="S-adenosyl-L-methionine-dependent methyltransferases"/>
    <property type="match status" value="1"/>
</dbReference>
<dbReference type="RefSeq" id="WP_019182588.1">
    <property type="nucleotide sequence ID" value="NZ_JBBYHY010000004.1"/>
</dbReference>
<dbReference type="PANTHER" id="PTHR44942:SF4">
    <property type="entry name" value="METHYLTRANSFERASE TYPE 11 DOMAIN-CONTAINING PROTEIN"/>
    <property type="match status" value="1"/>
</dbReference>
<feature type="coiled-coil region" evidence="4">
    <location>
        <begin position="393"/>
        <end position="462"/>
    </location>
</feature>
<comment type="caution">
    <text evidence="6">The sequence shown here is derived from an EMBL/GenBank/DDBJ whole genome shotgun (WGS) entry which is preliminary data.</text>
</comment>
<keyword evidence="2 6" id="KW-0489">Methyltransferase</keyword>
<dbReference type="GO" id="GO:0032259">
    <property type="term" value="P:methylation"/>
    <property type="evidence" value="ECO:0007669"/>
    <property type="project" value="UniProtKB-KW"/>
</dbReference>
<dbReference type="Pfam" id="PF08241">
    <property type="entry name" value="Methyltransf_11"/>
    <property type="match status" value="1"/>
</dbReference>
<proteinExistence type="inferred from homology"/>
<dbReference type="InterPro" id="IPR013216">
    <property type="entry name" value="Methyltransf_11"/>
</dbReference>
<dbReference type="GO" id="GO:0008168">
    <property type="term" value="F:methyltransferase activity"/>
    <property type="evidence" value="ECO:0007669"/>
    <property type="project" value="UniProtKB-KW"/>
</dbReference>
<evidence type="ECO:0000259" key="5">
    <source>
        <dbReference type="Pfam" id="PF08241"/>
    </source>
</evidence>
<dbReference type="Gene3D" id="3.40.50.150">
    <property type="entry name" value="Vaccinia Virus protein VP39"/>
    <property type="match status" value="1"/>
</dbReference>
<protein>
    <submittedName>
        <fullName evidence="6">Methyltransferase domain-containing protein</fullName>
    </submittedName>
</protein>
<sequence length="503" mass="56413">MATQVEEHTEDLAFTGERFMPEVAGQIAFEHLHRYHFAARFCAGKQVLDVACGEGYGSQILSTVATSVIGIDISAEAVEHASLRYGSDHLRFVEASAALLPLADDSLDVVVSFETIEHHDQHEEMLSEIRRVLRPGGLMIMSSPNKQYYSIETGYSNPYHVKELFRHELVELVGRYFPQQEVYSQRVVHGSLLVADGAAAFDSIQGTGPETSEWSHGLSRPLYDLVIASDGALPQQLSTFFELKVHELDPATFYGVHLPERVQQGDVELLRLRAEITALKGELGQHEDHKAAVLTEAEDELRRTREAHMAEIESLRDSRNEVLSSLSVLGSLVDDVRREGSHDRLVQERRFESLQSAFDQNRALLAEATSSQSSDIGQFRSQLAEVRQQLSEAIATEERVRSLERMLAESQEMVLGHITAAGALRGESETLRNEISSLRSDLAAANAQRDLAQRDVQQLQLAVTEQRIISEHRERDVELLKASRSWRYTGWLRKLSGSARRHL</sequence>
<organism evidence="6 7">
    <name type="scientific">Stenotrophomonas bentonitica</name>
    <dbReference type="NCBI Taxonomy" id="1450134"/>
    <lineage>
        <taxon>Bacteria</taxon>
        <taxon>Pseudomonadati</taxon>
        <taxon>Pseudomonadota</taxon>
        <taxon>Gammaproteobacteria</taxon>
        <taxon>Lysobacterales</taxon>
        <taxon>Lysobacteraceae</taxon>
        <taxon>Stenotrophomonas</taxon>
    </lineage>
</organism>
<gene>
    <name evidence="6" type="ORF">AAE039_08435</name>
</gene>
<dbReference type="CDD" id="cd02440">
    <property type="entry name" value="AdoMet_MTases"/>
    <property type="match status" value="1"/>
</dbReference>
<keyword evidence="7" id="KW-1185">Reference proteome</keyword>
<evidence type="ECO:0000256" key="4">
    <source>
        <dbReference type="SAM" id="Coils"/>
    </source>
</evidence>
<dbReference type="InterPro" id="IPR051052">
    <property type="entry name" value="Diverse_substrate_MTase"/>
</dbReference>
<dbReference type="InterPro" id="IPR029063">
    <property type="entry name" value="SAM-dependent_MTases_sf"/>
</dbReference>
<keyword evidence="4" id="KW-0175">Coiled coil</keyword>